<accession>A0A0F9RPJ1</accession>
<reference evidence="1" key="1">
    <citation type="journal article" date="2015" name="Nature">
        <title>Complex archaea that bridge the gap between prokaryotes and eukaryotes.</title>
        <authorList>
            <person name="Spang A."/>
            <person name="Saw J.H."/>
            <person name="Jorgensen S.L."/>
            <person name="Zaremba-Niedzwiedzka K."/>
            <person name="Martijn J."/>
            <person name="Lind A.E."/>
            <person name="van Eijk R."/>
            <person name="Schleper C."/>
            <person name="Guy L."/>
            <person name="Ettema T.J."/>
        </authorList>
    </citation>
    <scope>NUCLEOTIDE SEQUENCE</scope>
</reference>
<protein>
    <submittedName>
        <fullName evidence="1">Uncharacterized protein</fullName>
    </submittedName>
</protein>
<organism evidence="1">
    <name type="scientific">marine sediment metagenome</name>
    <dbReference type="NCBI Taxonomy" id="412755"/>
    <lineage>
        <taxon>unclassified sequences</taxon>
        <taxon>metagenomes</taxon>
        <taxon>ecological metagenomes</taxon>
    </lineage>
</organism>
<comment type="caution">
    <text evidence="1">The sequence shown here is derived from an EMBL/GenBank/DDBJ whole genome shotgun (WGS) entry which is preliminary data.</text>
</comment>
<gene>
    <name evidence="1" type="ORF">LCGC14_0947870</name>
</gene>
<sequence>MVSESTRPQNRMHTRSIRIINLVNAYIEQLEVVEAYDIANL</sequence>
<evidence type="ECO:0000313" key="1">
    <source>
        <dbReference type="EMBL" id="KKN19218.1"/>
    </source>
</evidence>
<dbReference type="AlphaFoldDB" id="A0A0F9RPJ1"/>
<proteinExistence type="predicted"/>
<name>A0A0F9RPJ1_9ZZZZ</name>
<dbReference type="EMBL" id="LAZR01003355">
    <property type="protein sequence ID" value="KKN19218.1"/>
    <property type="molecule type" value="Genomic_DNA"/>
</dbReference>